<gene>
    <name evidence="9" type="ORF">SPSC_01517</name>
</gene>
<evidence type="ECO:0000256" key="3">
    <source>
        <dbReference type="ARBA" id="ARBA00022701"/>
    </source>
</evidence>
<feature type="domain" description="Gamma tubulin complex component C-terminal" evidence="7">
    <location>
        <begin position="795"/>
        <end position="967"/>
    </location>
</feature>
<dbReference type="InterPro" id="IPR040457">
    <property type="entry name" value="GCP_C"/>
</dbReference>
<evidence type="ECO:0000256" key="1">
    <source>
        <dbReference type="ARBA" id="ARBA00010337"/>
    </source>
</evidence>
<dbReference type="GO" id="GO:0031122">
    <property type="term" value="P:cytoplasmic microtubule organization"/>
    <property type="evidence" value="ECO:0007669"/>
    <property type="project" value="TreeGrafter"/>
</dbReference>
<dbReference type="EMBL" id="LK056657">
    <property type="protein sequence ID" value="CDU22887.1"/>
    <property type="molecule type" value="Genomic_DNA"/>
</dbReference>
<keyword evidence="3 5" id="KW-0493">Microtubule</keyword>
<organism evidence="9">
    <name type="scientific">Sporisorium scitamineum</name>
    <dbReference type="NCBI Taxonomy" id="49012"/>
    <lineage>
        <taxon>Eukaryota</taxon>
        <taxon>Fungi</taxon>
        <taxon>Dikarya</taxon>
        <taxon>Basidiomycota</taxon>
        <taxon>Ustilaginomycotina</taxon>
        <taxon>Ustilaginomycetes</taxon>
        <taxon>Ustilaginales</taxon>
        <taxon>Ustilaginaceae</taxon>
        <taxon>Sporisorium</taxon>
    </lineage>
</organism>
<dbReference type="GO" id="GO:0000930">
    <property type="term" value="C:gamma-tubulin complex"/>
    <property type="evidence" value="ECO:0007669"/>
    <property type="project" value="TreeGrafter"/>
</dbReference>
<evidence type="ECO:0000256" key="4">
    <source>
        <dbReference type="ARBA" id="ARBA00023212"/>
    </source>
</evidence>
<dbReference type="GO" id="GO:0051321">
    <property type="term" value="P:meiotic cell cycle"/>
    <property type="evidence" value="ECO:0007669"/>
    <property type="project" value="TreeGrafter"/>
</dbReference>
<dbReference type="GO" id="GO:0000278">
    <property type="term" value="P:mitotic cell cycle"/>
    <property type="evidence" value="ECO:0007669"/>
    <property type="project" value="TreeGrafter"/>
</dbReference>
<dbReference type="GO" id="GO:0043015">
    <property type="term" value="F:gamma-tubulin binding"/>
    <property type="evidence" value="ECO:0007669"/>
    <property type="project" value="InterPro"/>
</dbReference>
<accession>A0A127ZB82</accession>
<evidence type="ECO:0000259" key="7">
    <source>
        <dbReference type="Pfam" id="PF04130"/>
    </source>
</evidence>
<feature type="region of interest" description="Disordered" evidence="6">
    <location>
        <begin position="659"/>
        <end position="713"/>
    </location>
</feature>
<dbReference type="GO" id="GO:0000922">
    <property type="term" value="C:spindle pole"/>
    <property type="evidence" value="ECO:0007669"/>
    <property type="project" value="InterPro"/>
</dbReference>
<dbReference type="Gene3D" id="1.20.120.1900">
    <property type="entry name" value="Gamma-tubulin complex, C-terminal domain"/>
    <property type="match status" value="1"/>
</dbReference>
<evidence type="ECO:0000256" key="6">
    <source>
        <dbReference type="SAM" id="MobiDB-lite"/>
    </source>
</evidence>
<dbReference type="GO" id="GO:0005816">
    <property type="term" value="C:spindle pole body"/>
    <property type="evidence" value="ECO:0007669"/>
    <property type="project" value="UniProtKB-ARBA"/>
</dbReference>
<keyword evidence="2 5" id="KW-0963">Cytoplasm</keyword>
<dbReference type="InterPro" id="IPR042241">
    <property type="entry name" value="GCP_C_sf"/>
</dbReference>
<dbReference type="PANTHER" id="PTHR19302">
    <property type="entry name" value="GAMMA TUBULIN COMPLEX PROTEIN"/>
    <property type="match status" value="1"/>
</dbReference>
<protein>
    <recommendedName>
        <fullName evidence="5">Spindle pole body component</fullName>
    </recommendedName>
</protein>
<reference evidence="9" key="1">
    <citation type="submission" date="2014-06" db="EMBL/GenBank/DDBJ databases">
        <authorList>
            <person name="Ju J."/>
            <person name="Zhang J."/>
        </authorList>
    </citation>
    <scope>NUCLEOTIDE SEQUENCE</scope>
    <source>
        <strain evidence="9">SscI8</strain>
    </source>
</reference>
<comment type="similarity">
    <text evidence="1 5">Belongs to the TUBGCP family.</text>
</comment>
<evidence type="ECO:0000256" key="2">
    <source>
        <dbReference type="ARBA" id="ARBA00022490"/>
    </source>
</evidence>
<dbReference type="GO" id="GO:0005874">
    <property type="term" value="C:microtubule"/>
    <property type="evidence" value="ECO:0007669"/>
    <property type="project" value="UniProtKB-KW"/>
</dbReference>
<dbReference type="InterPro" id="IPR007259">
    <property type="entry name" value="GCP"/>
</dbReference>
<feature type="domain" description="Gamma tubulin complex component C-terminal" evidence="7">
    <location>
        <begin position="421"/>
        <end position="661"/>
    </location>
</feature>
<evidence type="ECO:0000313" key="9">
    <source>
        <dbReference type="EMBL" id="CDU22887.1"/>
    </source>
</evidence>
<dbReference type="InterPro" id="IPR041470">
    <property type="entry name" value="GCP_N"/>
</dbReference>
<dbReference type="PANTHER" id="PTHR19302:SF68">
    <property type="entry name" value="SPINDLE POLE BODY COMPONENT"/>
    <property type="match status" value="1"/>
</dbReference>
<dbReference type="GO" id="GO:0051011">
    <property type="term" value="F:microtubule minus-end binding"/>
    <property type="evidence" value="ECO:0007669"/>
    <property type="project" value="TreeGrafter"/>
</dbReference>
<dbReference type="OrthoDB" id="1608002at2759"/>
<dbReference type="GO" id="GO:0007020">
    <property type="term" value="P:microtubule nucleation"/>
    <property type="evidence" value="ECO:0007669"/>
    <property type="project" value="InterPro"/>
</dbReference>
<feature type="domain" description="Gamma tubulin complex component protein N-terminal" evidence="8">
    <location>
        <begin position="2"/>
        <end position="406"/>
    </location>
</feature>
<comment type="subcellular location">
    <subcellularLocation>
        <location evidence="5">Cytoplasm</location>
        <location evidence="5">Cytoskeleton</location>
        <location evidence="5">Microtubule organizing center</location>
    </subcellularLocation>
</comment>
<evidence type="ECO:0000256" key="5">
    <source>
        <dbReference type="RuleBase" id="RU363050"/>
    </source>
</evidence>
<evidence type="ECO:0000259" key="8">
    <source>
        <dbReference type="Pfam" id="PF17681"/>
    </source>
</evidence>
<sequence>MIAELLAMLAGHPSSLFASSSTPSATFKIRDDLNFLQPSEIEILNHLATFYVRYNRIKSFAEGQVEAARQRAVRAALRSNSLASRSSTSAKDAQAELEQQPTLHLVPLCSTLLSILADYHALVLHTERLVLDNDVELVARTGFVSLANLRAQFEPWDAPLTALDDLVTLLMRGPSKGRDVAFAKEPETTSAKQDGEDQAAAATTFPAAWTGGLLIDLLSLKASTGVERVASHMARLRSAVEDSWMQHLAAWVCRGEIHRPGGIADPHASKRNLISRDQLVHWINATDADAHNGHLAAVAANGDGLADWAASSGNTWAFRPDALPASISDSTADSILYVGRALYTIRYASASSSHLEHTPNRHTRLSGPPDTVIQLHESALAQPGVRPSRPSDLDRAIQSLRNDVSEWIFRNILTTSVVHSSLQCLGDYFLHRNGPYMLSLLDEVETMRKNKLYHARSAAASVIRSSDLELSLRRATVGTWAEDDPSLQRLRFVLPKGGYRPSLAGVRTAKVRGAAAANTNADAVGSSATSLQITRFDDFLIGVPAQLHYTTVFPLDLFLSASDLAAYSRIFSYLIAIKKVHARVLDCWIALSKNQRGRRKFTGTGEGGVDAREEKQRARLLRCSWGLVRSMKWFLDTLLGHFQTDIIDAQFGSLTERLKGSAGTGEGARGVVGVRSRKESEHQAHQQQQRASSPVGSVVAHSEAYGEEGRPRVVSGSFSRATTVVGGGSGGRANRRLAFPVSGPASTYTPAGRAGRRFVSTSTRPESILDGADTIRHDGTEPLPADGEDEDATDAVLDFASLRASHTAFLAFVQDGLLLSSPVASSIVRSVLDTCDRFAGTVERWGGDVLPLLLTTSPTGIDYSSAIDERQTLVDSTAREIDQLLLRFFRLLSSSTSSTTAYAANTSTTAAGTTTVADESGLGSLSISVAQLSMVRGDGKGEGGRGVGSARRHLEQLLLRLDYSGYFAELMQRQRG</sequence>
<dbReference type="Pfam" id="PF17681">
    <property type="entry name" value="GCP_N_terminal"/>
    <property type="match status" value="1"/>
</dbReference>
<name>A0A127ZB82_9BASI</name>
<dbReference type="Pfam" id="PF04130">
    <property type="entry name" value="GCP_C_terminal"/>
    <property type="match status" value="2"/>
</dbReference>
<keyword evidence="4 5" id="KW-0206">Cytoskeleton</keyword>
<dbReference type="AlphaFoldDB" id="A0A127ZB82"/>
<dbReference type="GO" id="GO:0051225">
    <property type="term" value="P:spindle assembly"/>
    <property type="evidence" value="ECO:0007669"/>
    <property type="project" value="TreeGrafter"/>
</dbReference>
<proteinExistence type="inferred from homology"/>